<evidence type="ECO:0000313" key="2">
    <source>
        <dbReference type="EMBL" id="UNS99915.1"/>
    </source>
</evidence>
<proteinExistence type="predicted"/>
<evidence type="ECO:0000313" key="3">
    <source>
        <dbReference type="Proteomes" id="UP001202244"/>
    </source>
</evidence>
<keyword evidence="1" id="KW-1133">Transmembrane helix</keyword>
<name>A0ABY3XZD2_9ACTN</name>
<reference evidence="2 3" key="1">
    <citation type="journal article" date="2023" name="Microbiol. Spectr.">
        <title>Synergy between Genome Mining, Metabolomics, and Bioinformatics Uncovers Antibacterial Chlorinated Carbazole Alkaloids and Their Biosynthetic Gene Cluster from Streptomyces tubbatahanensis sp. nov., a Novel Actinomycete Isolated from Sulu Sea, Philippines.</title>
        <authorList>
            <person name="Tenebro C.P."/>
            <person name="Trono D.J.V.L."/>
            <person name="Balida L.A.P."/>
            <person name="Bayog L.K.A."/>
            <person name="Bruna J.R."/>
            <person name="Sabido E.M."/>
            <person name="Caspe D.P.C."/>
            <person name="de Los Santos E.L.C."/>
            <person name="Saludes J.P."/>
            <person name="Dalisay D.S."/>
        </authorList>
    </citation>
    <scope>NUCLEOTIDE SEQUENCE [LARGE SCALE GENOMIC DNA]</scope>
    <source>
        <strain evidence="2 3">DSD3025</strain>
    </source>
</reference>
<sequence length="198" mass="21699">MSSPRKAANRTLLLLTGVALLAGGVWLLSTSSWVADRVGHHLPSWWPTAEPGSVLLDRPGLNELRERAWWTPVVVAGTALLLVVLLLGLLAQTRRGGLRVLPLSHPEVTVRTHALADALTREVRALPSVAGAHVRVRARARELRAHIHLRLEPGARPETVLRQLFDEPLAQARSTAAPRPVRAEVRISVRSHRSQRAA</sequence>
<dbReference type="RefSeq" id="WP_242755891.1">
    <property type="nucleotide sequence ID" value="NZ_CP093846.1"/>
</dbReference>
<accession>A0ABY3XZD2</accession>
<dbReference type="Proteomes" id="UP001202244">
    <property type="component" value="Chromosome"/>
</dbReference>
<keyword evidence="1" id="KW-0812">Transmembrane</keyword>
<evidence type="ECO:0000256" key="1">
    <source>
        <dbReference type="SAM" id="Phobius"/>
    </source>
</evidence>
<evidence type="ECO:0008006" key="4">
    <source>
        <dbReference type="Google" id="ProtNLM"/>
    </source>
</evidence>
<feature type="transmembrane region" description="Helical" evidence="1">
    <location>
        <begin position="12"/>
        <end position="35"/>
    </location>
</feature>
<feature type="transmembrane region" description="Helical" evidence="1">
    <location>
        <begin position="69"/>
        <end position="91"/>
    </location>
</feature>
<keyword evidence="3" id="KW-1185">Reference proteome</keyword>
<organism evidence="2 3">
    <name type="scientific">Streptomyces tubbatahanensis</name>
    <dbReference type="NCBI Taxonomy" id="2923272"/>
    <lineage>
        <taxon>Bacteria</taxon>
        <taxon>Bacillati</taxon>
        <taxon>Actinomycetota</taxon>
        <taxon>Actinomycetes</taxon>
        <taxon>Kitasatosporales</taxon>
        <taxon>Streptomycetaceae</taxon>
        <taxon>Streptomyces</taxon>
    </lineage>
</organism>
<protein>
    <recommendedName>
        <fullName evidence="4">Alkaline shock response membrane anchor protein AmaP</fullName>
    </recommendedName>
</protein>
<keyword evidence="1" id="KW-0472">Membrane</keyword>
<gene>
    <name evidence="2" type="ORF">MMF93_28245</name>
</gene>
<dbReference type="EMBL" id="CP093846">
    <property type="protein sequence ID" value="UNS99915.1"/>
    <property type="molecule type" value="Genomic_DNA"/>
</dbReference>